<dbReference type="PANTHER" id="PTHR43283">
    <property type="entry name" value="BETA-LACTAMASE-RELATED"/>
    <property type="match status" value="1"/>
</dbReference>
<keyword evidence="6" id="KW-1185">Reference proteome</keyword>
<dbReference type="InterPro" id="IPR019734">
    <property type="entry name" value="TPR_rpt"/>
</dbReference>
<dbReference type="SUPFAM" id="SSF48452">
    <property type="entry name" value="TPR-like"/>
    <property type="match status" value="1"/>
</dbReference>
<dbReference type="InterPro" id="IPR013105">
    <property type="entry name" value="TPR_2"/>
</dbReference>
<keyword evidence="2 3" id="KW-0802">TPR repeat</keyword>
<feature type="domain" description="Beta-lactamase-related" evidence="4">
    <location>
        <begin position="52"/>
        <end position="350"/>
    </location>
</feature>
<dbReference type="Pfam" id="PF00144">
    <property type="entry name" value="Beta-lactamase"/>
    <property type="match status" value="1"/>
</dbReference>
<reference evidence="5 6" key="1">
    <citation type="submission" date="2018-03" db="EMBL/GenBank/DDBJ databases">
        <title>Genomic Encyclopedia of Archaeal and Bacterial Type Strains, Phase II (KMG-II): from individual species to whole genera.</title>
        <authorList>
            <person name="Goeker M."/>
        </authorList>
    </citation>
    <scope>NUCLEOTIDE SEQUENCE [LARGE SCALE GENOMIC DNA]</scope>
    <source>
        <strain evidence="5 6">DSM 24859</strain>
    </source>
</reference>
<protein>
    <submittedName>
        <fullName evidence="5">CubicO group peptidase (Beta-lactamase class C family)</fullName>
    </submittedName>
</protein>
<dbReference type="Gene3D" id="1.25.40.10">
    <property type="entry name" value="Tetratricopeptide repeat domain"/>
    <property type="match status" value="1"/>
</dbReference>
<dbReference type="Proteomes" id="UP000240971">
    <property type="component" value="Unassembled WGS sequence"/>
</dbReference>
<evidence type="ECO:0000256" key="1">
    <source>
        <dbReference type="ARBA" id="ARBA00022737"/>
    </source>
</evidence>
<gene>
    <name evidence="5" type="ORF">CLV51_107174</name>
</gene>
<comment type="caution">
    <text evidence="5">The sequence shown here is derived from an EMBL/GenBank/DDBJ whole genome shotgun (WGS) entry which is preliminary data.</text>
</comment>
<dbReference type="InterPro" id="IPR012338">
    <property type="entry name" value="Beta-lactam/transpept-like"/>
</dbReference>
<dbReference type="AlphaFoldDB" id="A0A2P8HC88"/>
<evidence type="ECO:0000259" key="4">
    <source>
        <dbReference type="Pfam" id="PF00144"/>
    </source>
</evidence>
<dbReference type="InterPro" id="IPR011990">
    <property type="entry name" value="TPR-like_helical_dom_sf"/>
</dbReference>
<dbReference type="Pfam" id="PF07719">
    <property type="entry name" value="TPR_2"/>
    <property type="match status" value="1"/>
</dbReference>
<evidence type="ECO:0000313" key="5">
    <source>
        <dbReference type="EMBL" id="PSL43863.1"/>
    </source>
</evidence>
<organism evidence="5 6">
    <name type="scientific">Chitinophaga niastensis</name>
    <dbReference type="NCBI Taxonomy" id="536980"/>
    <lineage>
        <taxon>Bacteria</taxon>
        <taxon>Pseudomonadati</taxon>
        <taxon>Bacteroidota</taxon>
        <taxon>Chitinophagia</taxon>
        <taxon>Chitinophagales</taxon>
        <taxon>Chitinophagaceae</taxon>
        <taxon>Chitinophaga</taxon>
    </lineage>
</organism>
<evidence type="ECO:0000313" key="6">
    <source>
        <dbReference type="Proteomes" id="UP000240971"/>
    </source>
</evidence>
<keyword evidence="1" id="KW-0677">Repeat</keyword>
<evidence type="ECO:0000256" key="2">
    <source>
        <dbReference type="ARBA" id="ARBA00022803"/>
    </source>
</evidence>
<sequence length="490" mass="54458">MLFIPVDTKSDRNPELSKHMKNILLILTSWLLFVVPLHAQQPSANTVTARLEKNIPVLMQRDYIPGLTAAYIHHGKLVWIHHFGVANAATKMPVTDSTLFEAASLSKVVTAYAALKLVDAGLLNLDTPLNTYLGNNYDIGNDPRIHLITARRVLSHSAGFPNWRSKGDSLLPINFTPGERFSYSGEGFVYLAKVMEKITHLPYEKLIVQTVFGPLGMTHSSMVWEPAFQHLQAYRHDWLGNVSTLADYPQANAAASLRTTAKDYAAFLIAVLDGKGLKKATHEAMLTPQIKVDSVKQPQLAWGLGIGLEITPDARYCWHWGDQGDSKACFTANIDTRDAILYFTNSANGMSIASEMLELSIGGHQHEILAWLDYGKFDPAAADLVKAIKHDGATSALQTYQRQRTHVIGENQLNSMGYLLLRDKNITDAIAVFTQNTKDYPDSYNVWDSLAEAYMGQGNTTLAIQYYEKSLVLNPKNQNAVDKLKKLKKS</sequence>
<dbReference type="InterPro" id="IPR001466">
    <property type="entry name" value="Beta-lactam-related"/>
</dbReference>
<evidence type="ECO:0000256" key="3">
    <source>
        <dbReference type="PROSITE-ProRule" id="PRU00339"/>
    </source>
</evidence>
<dbReference type="PROSITE" id="PS50005">
    <property type="entry name" value="TPR"/>
    <property type="match status" value="1"/>
</dbReference>
<dbReference type="SMART" id="SM00028">
    <property type="entry name" value="TPR"/>
    <property type="match status" value="2"/>
</dbReference>
<feature type="repeat" description="TPR" evidence="3">
    <location>
        <begin position="444"/>
        <end position="477"/>
    </location>
</feature>
<accession>A0A2P8HC88</accession>
<dbReference type="PANTHER" id="PTHR43283:SF18">
    <property type="match status" value="1"/>
</dbReference>
<proteinExistence type="predicted"/>
<dbReference type="Gene3D" id="3.40.710.10">
    <property type="entry name" value="DD-peptidase/beta-lactamase superfamily"/>
    <property type="match status" value="1"/>
</dbReference>
<dbReference type="EMBL" id="PYAW01000007">
    <property type="protein sequence ID" value="PSL43863.1"/>
    <property type="molecule type" value="Genomic_DNA"/>
</dbReference>
<dbReference type="SUPFAM" id="SSF56601">
    <property type="entry name" value="beta-lactamase/transpeptidase-like"/>
    <property type="match status" value="1"/>
</dbReference>
<name>A0A2P8HC88_CHINA</name>
<dbReference type="InterPro" id="IPR050789">
    <property type="entry name" value="Diverse_Enzym_Activities"/>
</dbReference>